<evidence type="ECO:0000313" key="2">
    <source>
        <dbReference type="EMBL" id="KZO92480.1"/>
    </source>
</evidence>
<accession>A0A167IBG7</accession>
<feature type="region of interest" description="Disordered" evidence="1">
    <location>
        <begin position="1"/>
        <end position="197"/>
    </location>
</feature>
<organism evidence="2 3">
    <name type="scientific">Calocera viscosa (strain TUFC12733)</name>
    <dbReference type="NCBI Taxonomy" id="1330018"/>
    <lineage>
        <taxon>Eukaryota</taxon>
        <taxon>Fungi</taxon>
        <taxon>Dikarya</taxon>
        <taxon>Basidiomycota</taxon>
        <taxon>Agaricomycotina</taxon>
        <taxon>Dacrymycetes</taxon>
        <taxon>Dacrymycetales</taxon>
        <taxon>Dacrymycetaceae</taxon>
        <taxon>Calocera</taxon>
    </lineage>
</organism>
<name>A0A167IBG7_CALVF</name>
<sequence length="197" mass="22206">MGLFTVDWNNSTNKRHTARRPLTPTAKKPGFFTRLFSSPARTRPRSTARSVARPAPFHMGRTRHTTGPARRSRMSRRTRAAPAASLVPGSPSTGRSSHSTAFGAPRRRTGLFDSMLGRSRYHPDTGKPLPATPQKQRRQWLHPRHQRAPTPHTGLGDKVVGAVTGDRERKRRGEKKGIWARNVRQEERGRRGRPLFT</sequence>
<keyword evidence="3" id="KW-1185">Reference proteome</keyword>
<proteinExistence type="predicted"/>
<dbReference type="OrthoDB" id="10583493at2759"/>
<gene>
    <name evidence="2" type="ORF">CALVIDRAFT_557560</name>
</gene>
<feature type="compositionally biased region" description="Polar residues" evidence="1">
    <location>
        <begin position="90"/>
        <end position="100"/>
    </location>
</feature>
<reference evidence="2 3" key="1">
    <citation type="journal article" date="2016" name="Mol. Biol. Evol.">
        <title>Comparative Genomics of Early-Diverging Mushroom-Forming Fungi Provides Insights into the Origins of Lignocellulose Decay Capabilities.</title>
        <authorList>
            <person name="Nagy L.G."/>
            <person name="Riley R."/>
            <person name="Tritt A."/>
            <person name="Adam C."/>
            <person name="Daum C."/>
            <person name="Floudas D."/>
            <person name="Sun H."/>
            <person name="Yadav J.S."/>
            <person name="Pangilinan J."/>
            <person name="Larsson K.H."/>
            <person name="Matsuura K."/>
            <person name="Barry K."/>
            <person name="Labutti K."/>
            <person name="Kuo R."/>
            <person name="Ohm R.A."/>
            <person name="Bhattacharya S.S."/>
            <person name="Shirouzu T."/>
            <person name="Yoshinaga Y."/>
            <person name="Martin F.M."/>
            <person name="Grigoriev I.V."/>
            <person name="Hibbett D.S."/>
        </authorList>
    </citation>
    <scope>NUCLEOTIDE SEQUENCE [LARGE SCALE GENOMIC DNA]</scope>
    <source>
        <strain evidence="2 3">TUFC12733</strain>
    </source>
</reference>
<feature type="compositionally biased region" description="Basic residues" evidence="1">
    <location>
        <begin position="60"/>
        <end position="79"/>
    </location>
</feature>
<feature type="compositionally biased region" description="Polar residues" evidence="1">
    <location>
        <begin position="35"/>
        <end position="49"/>
    </location>
</feature>
<evidence type="ECO:0000313" key="3">
    <source>
        <dbReference type="Proteomes" id="UP000076738"/>
    </source>
</evidence>
<dbReference type="EMBL" id="KV417310">
    <property type="protein sequence ID" value="KZO92480.1"/>
    <property type="molecule type" value="Genomic_DNA"/>
</dbReference>
<evidence type="ECO:0000256" key="1">
    <source>
        <dbReference type="SAM" id="MobiDB-lite"/>
    </source>
</evidence>
<dbReference type="Proteomes" id="UP000076738">
    <property type="component" value="Unassembled WGS sequence"/>
</dbReference>
<dbReference type="AlphaFoldDB" id="A0A167IBG7"/>
<protein>
    <submittedName>
        <fullName evidence="2">Uncharacterized protein</fullName>
    </submittedName>
</protein>
<feature type="compositionally biased region" description="Basic residues" evidence="1">
    <location>
        <begin position="135"/>
        <end position="147"/>
    </location>
</feature>